<dbReference type="EC" id="2.3.1.-" evidence="2"/>
<dbReference type="Gene3D" id="3.40.630.30">
    <property type="match status" value="2"/>
</dbReference>
<evidence type="ECO:0000259" key="1">
    <source>
        <dbReference type="PROSITE" id="PS51186"/>
    </source>
</evidence>
<evidence type="ECO:0000313" key="3">
    <source>
        <dbReference type="Proteomes" id="UP001597201"/>
    </source>
</evidence>
<dbReference type="PROSITE" id="PS51186">
    <property type="entry name" value="GNAT"/>
    <property type="match status" value="2"/>
</dbReference>
<feature type="domain" description="N-acetyltransferase" evidence="1">
    <location>
        <begin position="1"/>
        <end position="162"/>
    </location>
</feature>
<sequence>MEIKSLEKVNSKDILNVFNASFSDYFVPFKLTEEQLMSKMRADKIDLTLSVGVFENQRLIAFILHGFDIIDNQKVAYNGGTGVIPEKRGSGLTKKMYEACLPILEQKGIDIIFLEVITQNIQAIRSYEKIGFKTTRTLGCFKGNFKPIKSYQIADIKEQDLYEWNLMESFWDINPTWQNSKNVLNRSKLENDSFGAYIDNQLVAYVIYNSKSRRIQQIAVHKEYRKRGIGTKLISELAKKHGNWFSIINVDKKAKNVTNFFNLSGFENYIDQIEMELKLSKNSSKYIV</sequence>
<dbReference type="InterPro" id="IPR050276">
    <property type="entry name" value="MshD_Acetyltransferase"/>
</dbReference>
<dbReference type="GO" id="GO:0016746">
    <property type="term" value="F:acyltransferase activity"/>
    <property type="evidence" value="ECO:0007669"/>
    <property type="project" value="UniProtKB-KW"/>
</dbReference>
<keyword evidence="2" id="KW-0808">Transferase</keyword>
<keyword evidence="3" id="KW-1185">Reference proteome</keyword>
<dbReference type="PANTHER" id="PTHR43617:SF38">
    <property type="entry name" value="N-ACETYLTRANSFERASE DOMAIN-CONTAINING PROTEIN"/>
    <property type="match status" value="1"/>
</dbReference>
<dbReference type="PANTHER" id="PTHR43617">
    <property type="entry name" value="L-AMINO ACID N-ACETYLTRANSFERASE"/>
    <property type="match status" value="1"/>
</dbReference>
<organism evidence="2 3">
    <name type="scientific">Namhaeicola litoreus</name>
    <dbReference type="NCBI Taxonomy" id="1052145"/>
    <lineage>
        <taxon>Bacteria</taxon>
        <taxon>Pseudomonadati</taxon>
        <taxon>Bacteroidota</taxon>
        <taxon>Flavobacteriia</taxon>
        <taxon>Flavobacteriales</taxon>
        <taxon>Flavobacteriaceae</taxon>
        <taxon>Namhaeicola</taxon>
    </lineage>
</organism>
<protein>
    <submittedName>
        <fullName evidence="2">GNAT family N-acetyltransferase</fullName>
        <ecNumber evidence="2">2.3.1.-</ecNumber>
    </submittedName>
</protein>
<proteinExistence type="predicted"/>
<dbReference type="InterPro" id="IPR016181">
    <property type="entry name" value="Acyl_CoA_acyltransferase"/>
</dbReference>
<dbReference type="RefSeq" id="WP_377176823.1">
    <property type="nucleotide sequence ID" value="NZ_JBHTMY010000002.1"/>
</dbReference>
<reference evidence="3" key="1">
    <citation type="journal article" date="2019" name="Int. J. Syst. Evol. Microbiol.">
        <title>The Global Catalogue of Microorganisms (GCM) 10K type strain sequencing project: providing services to taxonomists for standard genome sequencing and annotation.</title>
        <authorList>
            <consortium name="The Broad Institute Genomics Platform"/>
            <consortium name="The Broad Institute Genome Sequencing Center for Infectious Disease"/>
            <person name="Wu L."/>
            <person name="Ma J."/>
        </authorList>
    </citation>
    <scope>NUCLEOTIDE SEQUENCE [LARGE SCALE GENOMIC DNA]</scope>
    <source>
        <strain evidence="3">CCUG 61485</strain>
    </source>
</reference>
<feature type="domain" description="N-acetyltransferase" evidence="1">
    <location>
        <begin position="154"/>
        <end position="280"/>
    </location>
</feature>
<keyword evidence="2" id="KW-0012">Acyltransferase</keyword>
<dbReference type="EMBL" id="JBHTMY010000002">
    <property type="protein sequence ID" value="MFD1314897.1"/>
    <property type="molecule type" value="Genomic_DNA"/>
</dbReference>
<dbReference type="SUPFAM" id="SSF55729">
    <property type="entry name" value="Acyl-CoA N-acyltransferases (Nat)"/>
    <property type="match status" value="2"/>
</dbReference>
<dbReference type="CDD" id="cd04301">
    <property type="entry name" value="NAT_SF"/>
    <property type="match status" value="2"/>
</dbReference>
<dbReference type="Pfam" id="PF00583">
    <property type="entry name" value="Acetyltransf_1"/>
    <property type="match status" value="2"/>
</dbReference>
<comment type="caution">
    <text evidence="2">The sequence shown here is derived from an EMBL/GenBank/DDBJ whole genome shotgun (WGS) entry which is preliminary data.</text>
</comment>
<evidence type="ECO:0000313" key="2">
    <source>
        <dbReference type="EMBL" id="MFD1314897.1"/>
    </source>
</evidence>
<name>A0ABW3XZ88_9FLAO</name>
<dbReference type="Proteomes" id="UP001597201">
    <property type="component" value="Unassembled WGS sequence"/>
</dbReference>
<dbReference type="InterPro" id="IPR000182">
    <property type="entry name" value="GNAT_dom"/>
</dbReference>
<gene>
    <name evidence="2" type="ORF">ACFQ39_04665</name>
</gene>
<accession>A0ABW3XZ88</accession>